<keyword evidence="4" id="KW-1185">Reference proteome</keyword>
<dbReference type="STRING" id="1121393.SAMN02745216_04111"/>
<evidence type="ECO:0000256" key="2">
    <source>
        <dbReference type="SAM" id="SignalP"/>
    </source>
</evidence>
<sequence>MKKRLAMYGIVLLACFFLSSPAGFGAVISSTELIEGGQAYLLSQQAANGSWTDDYQGEPTTTTALALAALMDTGVSKDHEAIKKGVDYLLTRFNGEYFDASYSSHFTYCNGAVVMALSMYAADNPVTRTVVMSATQSLLNAQYINPSSNGHGGWYYYNYSSSSGDLSNTQFAAMGLYYAEQYLGALQEGDEESWKDALYTYLSNNYNSTTGASGYRPGSSSYIPSMTGASLWCMSLIGHETDPIAVGSVVSGSETPGNVGWFENNYDWDDPSGAPQFYYLYAWAKALTAAVGTENKVGEHDWVDDMVTVLANLAIPVARKDDTPLYYWDSNDSLDGGNIIATSFAMMSMAFADINVESPEKRVSDVPEAEGDIDYPIRGLLTLKTEGGVTITGAKRRLADLFRWKGKSRLKLPVGAVEFVLHHVPVGGQAKLTIKLPRDAVRNDVADSFVDENGDPKPYLNWFKIQNGEWKGVTPIEVDPEAETITVWLTDGGPEDADGVANGEIVDPGAPGITDGPLVEEAAAEAAEVEFGTESSDSICFVKALK</sequence>
<organism evidence="3 4">
    <name type="scientific">Desulfatibacillum alkenivorans DSM 16219</name>
    <dbReference type="NCBI Taxonomy" id="1121393"/>
    <lineage>
        <taxon>Bacteria</taxon>
        <taxon>Pseudomonadati</taxon>
        <taxon>Thermodesulfobacteriota</taxon>
        <taxon>Desulfobacteria</taxon>
        <taxon>Desulfobacterales</taxon>
        <taxon>Desulfatibacillaceae</taxon>
        <taxon>Desulfatibacillum</taxon>
    </lineage>
</organism>
<evidence type="ECO:0000313" key="4">
    <source>
        <dbReference type="Proteomes" id="UP000183994"/>
    </source>
</evidence>
<keyword evidence="1" id="KW-0378">Hydrolase</keyword>
<dbReference type="OrthoDB" id="6089850at2"/>
<dbReference type="Gene3D" id="1.50.10.20">
    <property type="match status" value="1"/>
</dbReference>
<dbReference type="EMBL" id="FQZU01000034">
    <property type="protein sequence ID" value="SHK80828.1"/>
    <property type="molecule type" value="Genomic_DNA"/>
</dbReference>
<proteinExistence type="predicted"/>
<evidence type="ECO:0000313" key="3">
    <source>
        <dbReference type="EMBL" id="SHK80828.1"/>
    </source>
</evidence>
<dbReference type="InterPro" id="IPR053784">
    <property type="entry name" value="Choice_anch_U_dom"/>
</dbReference>
<gene>
    <name evidence="3" type="ORF">SAMN02745216_04111</name>
</gene>
<dbReference type="InterPro" id="IPR023827">
    <property type="entry name" value="Peptidase_S8_Asp-AS"/>
</dbReference>
<dbReference type="GO" id="GO:0016787">
    <property type="term" value="F:hydrolase activity"/>
    <property type="evidence" value="ECO:0007669"/>
    <property type="project" value="UniProtKB-KW"/>
</dbReference>
<feature type="chain" id="PRO_5013155759" description="Prenyltransferase and squalene oxidase repeat-containing protein" evidence="2">
    <location>
        <begin position="26"/>
        <end position="546"/>
    </location>
</feature>
<name>A0A1M6VH78_9BACT</name>
<dbReference type="PROSITE" id="PS00136">
    <property type="entry name" value="SUBTILASE_ASP"/>
    <property type="match status" value="1"/>
</dbReference>
<dbReference type="InterPro" id="IPR008930">
    <property type="entry name" value="Terpenoid_cyclase/PrenylTrfase"/>
</dbReference>
<dbReference type="AlphaFoldDB" id="A0A1M6VH78"/>
<feature type="signal peptide" evidence="2">
    <location>
        <begin position="1"/>
        <end position="25"/>
    </location>
</feature>
<protein>
    <recommendedName>
        <fullName evidence="5">Prenyltransferase and squalene oxidase repeat-containing protein</fullName>
    </recommendedName>
</protein>
<dbReference type="PROSITE" id="PS51257">
    <property type="entry name" value="PROKAR_LIPOPROTEIN"/>
    <property type="match status" value="1"/>
</dbReference>
<keyword evidence="2" id="KW-0732">Signal</keyword>
<dbReference type="NCBIfam" id="NF041766">
    <property type="entry name" value="choice_anch_U"/>
    <property type="match status" value="1"/>
</dbReference>
<evidence type="ECO:0000256" key="1">
    <source>
        <dbReference type="ARBA" id="ARBA00022801"/>
    </source>
</evidence>
<dbReference type="RefSeq" id="WP_073478138.1">
    <property type="nucleotide sequence ID" value="NZ_FQZU01000034.1"/>
</dbReference>
<evidence type="ECO:0008006" key="5">
    <source>
        <dbReference type="Google" id="ProtNLM"/>
    </source>
</evidence>
<dbReference type="SUPFAM" id="SSF48239">
    <property type="entry name" value="Terpenoid cyclases/Protein prenyltransferases"/>
    <property type="match status" value="1"/>
</dbReference>
<accession>A0A1M6VH78</accession>
<dbReference type="Proteomes" id="UP000183994">
    <property type="component" value="Unassembled WGS sequence"/>
</dbReference>
<reference evidence="4" key="1">
    <citation type="submission" date="2016-11" db="EMBL/GenBank/DDBJ databases">
        <authorList>
            <person name="Varghese N."/>
            <person name="Submissions S."/>
        </authorList>
    </citation>
    <scope>NUCLEOTIDE SEQUENCE [LARGE SCALE GENOMIC DNA]</scope>
    <source>
        <strain evidence="4">DSM 16219</strain>
    </source>
</reference>